<dbReference type="Pfam" id="PF04667">
    <property type="entry name" value="Endosulfine"/>
    <property type="match status" value="1"/>
</dbReference>
<comment type="similarity">
    <text evidence="1 2">Belongs to the endosulfine family.</text>
</comment>
<name>A0ABR3BYM3_9TREE</name>
<evidence type="ECO:0000256" key="1">
    <source>
        <dbReference type="ARBA" id="ARBA00010520"/>
    </source>
</evidence>
<dbReference type="RefSeq" id="XP_066615089.1">
    <property type="nucleotide sequence ID" value="XM_066756312.1"/>
</dbReference>
<accession>A0ABR3BYM3</accession>
<feature type="compositionally biased region" description="Low complexity" evidence="3">
    <location>
        <begin position="231"/>
        <end position="245"/>
    </location>
</feature>
<proteinExistence type="inferred from homology"/>
<reference evidence="4" key="1">
    <citation type="submission" date="2015-01" db="EMBL/GenBank/DDBJ databases">
        <authorList>
            <consortium name="The Broad Institute Genomics Platform"/>
            <person name="Cuomo C."/>
            <person name="Litvintseva A."/>
            <person name="Chen Y."/>
            <person name="Heitman J."/>
            <person name="Sun S."/>
            <person name="Springer D."/>
            <person name="Dromer F."/>
            <person name="Young S."/>
            <person name="Zeng Q."/>
            <person name="Gargeya S."/>
            <person name="Abouelleil A."/>
            <person name="Alvarado L."/>
            <person name="Chapman S.B."/>
            <person name="Gainer-Dewar J."/>
            <person name="Goldberg J."/>
            <person name="Griggs A."/>
            <person name="Gujja S."/>
            <person name="Hansen M."/>
            <person name="Howarth C."/>
            <person name="Imamovic A."/>
            <person name="Larimer J."/>
            <person name="Murphy C."/>
            <person name="Naylor J."/>
            <person name="Pearson M."/>
            <person name="Priest M."/>
            <person name="Roberts A."/>
            <person name="Saif S."/>
            <person name="Shea T."/>
            <person name="Sykes S."/>
            <person name="Wortman J."/>
            <person name="Nusbaum C."/>
            <person name="Birren B."/>
        </authorList>
    </citation>
    <scope>NUCLEOTIDE SEQUENCE</scope>
    <source>
        <strain evidence="4">IND107</strain>
    </source>
</reference>
<reference evidence="4" key="2">
    <citation type="submission" date="2024-01" db="EMBL/GenBank/DDBJ databases">
        <title>Comparative genomics of Cryptococcus and Kwoniella reveals pathogenesis evolution and contrasting modes of karyotype evolution via chromosome fusion or intercentromeric recombination.</title>
        <authorList>
            <person name="Coelho M.A."/>
            <person name="David-Palma M."/>
            <person name="Shea T."/>
            <person name="Bowers K."/>
            <person name="Mcginley-Smith S."/>
            <person name="Mohammad A.W."/>
            <person name="Gnirke A."/>
            <person name="Yurkov A.M."/>
            <person name="Nowrousian M."/>
            <person name="Sun S."/>
            <person name="Cuomo C.A."/>
            <person name="Heitman J."/>
        </authorList>
    </citation>
    <scope>NUCLEOTIDE SEQUENCE</scope>
    <source>
        <strain evidence="4">IND107</strain>
    </source>
</reference>
<comment type="caution">
    <text evidence="4">The sequence shown here is derived from an EMBL/GenBank/DDBJ whole genome shotgun (WGS) entry which is preliminary data.</text>
</comment>
<dbReference type="PANTHER" id="PTHR10358">
    <property type="entry name" value="ENDOSULFINE"/>
    <property type="match status" value="1"/>
</dbReference>
<evidence type="ECO:0000313" key="4">
    <source>
        <dbReference type="EMBL" id="KAL0252369.1"/>
    </source>
</evidence>
<evidence type="ECO:0000256" key="3">
    <source>
        <dbReference type="SAM" id="MobiDB-lite"/>
    </source>
</evidence>
<dbReference type="GeneID" id="91988616"/>
<evidence type="ECO:0000256" key="2">
    <source>
        <dbReference type="RuleBase" id="RU363120"/>
    </source>
</evidence>
<feature type="region of interest" description="Disordered" evidence="3">
    <location>
        <begin position="201"/>
        <end position="336"/>
    </location>
</feature>
<gene>
    <name evidence="4" type="ORF">I308_101758</name>
</gene>
<dbReference type="PANTHER" id="PTHR10358:SF6">
    <property type="entry name" value="ENDOSULFINE, ISOFORM A"/>
    <property type="match status" value="1"/>
</dbReference>
<dbReference type="Proteomes" id="UP000054399">
    <property type="component" value="Unassembled WGS sequence"/>
</dbReference>
<sequence>MYLDFPLEAGEGEGGATVVDYGLQVGTTDDSLYATSDQHLFNTIQPGQQDATTPVLSLFPKFIPDCACHIRQLTVIALHRLHQPTTHFLYRRHNTTDNFQANLVHFLLLHIPLRRHHTSPNTTGKKVQLLIHHHITPPHHELYWSVKMNPHKMNKIDISQMNEQDQKAFKLYGKVPGKNLLTKMQKERKYFDSGDYMMSKAGVPTASPPGTAHPTPEAVPHASPPSGPGGYLSSSPTGGSLPSPSILEHGVGGEKPAHGVGVGISPAATSEAIEMPGHGHHHGQQRRGSESRISPPNTWRESVNPSSFPIHHPGILGGSPVKASSLAKRVDEEGEQ</sequence>
<dbReference type="EMBL" id="ATAM02000003">
    <property type="protein sequence ID" value="KAL0252369.1"/>
    <property type="molecule type" value="Genomic_DNA"/>
</dbReference>
<protein>
    <recommendedName>
        <fullName evidence="2">mRNA stability protein</fullName>
    </recommendedName>
</protein>
<feature type="compositionally biased region" description="Polar residues" evidence="3">
    <location>
        <begin position="291"/>
        <end position="307"/>
    </location>
</feature>
<comment type="function">
    <text evidence="2">Plays an essential role in initiation of the G0 program by preventing the degradation of specific nutrient-regulated mRNAs via the 5'-3' mRNA decay pathway.</text>
</comment>
<dbReference type="InterPro" id="IPR006760">
    <property type="entry name" value="Endosulphine"/>
</dbReference>
<evidence type="ECO:0000313" key="5">
    <source>
        <dbReference type="Proteomes" id="UP000054399"/>
    </source>
</evidence>
<organism evidence="4 5">
    <name type="scientific">Cryptococcus tetragattii IND107</name>
    <dbReference type="NCBI Taxonomy" id="1296105"/>
    <lineage>
        <taxon>Eukaryota</taxon>
        <taxon>Fungi</taxon>
        <taxon>Dikarya</taxon>
        <taxon>Basidiomycota</taxon>
        <taxon>Agaricomycotina</taxon>
        <taxon>Tremellomycetes</taxon>
        <taxon>Tremellales</taxon>
        <taxon>Cryptococcaceae</taxon>
        <taxon>Cryptococcus</taxon>
        <taxon>Cryptococcus gattii species complex</taxon>
    </lineage>
</organism>
<keyword evidence="5" id="KW-1185">Reference proteome</keyword>